<dbReference type="AlphaFoldDB" id="A0A938X962"/>
<feature type="region of interest" description="Disordered" evidence="1">
    <location>
        <begin position="232"/>
        <end position="333"/>
    </location>
</feature>
<evidence type="ECO:0000313" key="3">
    <source>
        <dbReference type="EMBL" id="MBM6947211.1"/>
    </source>
</evidence>
<reference evidence="3" key="2">
    <citation type="journal article" date="2021" name="Sci. Rep.">
        <title>The distribution of antibiotic resistance genes in chicken gut microbiota commensals.</title>
        <authorList>
            <person name="Juricova H."/>
            <person name="Matiasovicova J."/>
            <person name="Kubasova T."/>
            <person name="Cejkova D."/>
            <person name="Rychlik I."/>
        </authorList>
    </citation>
    <scope>NUCLEOTIDE SEQUENCE</scope>
    <source>
        <strain evidence="3">An582</strain>
    </source>
</reference>
<feature type="transmembrane region" description="Helical" evidence="2">
    <location>
        <begin position="124"/>
        <end position="145"/>
    </location>
</feature>
<feature type="compositionally biased region" description="Basic and acidic residues" evidence="1">
    <location>
        <begin position="265"/>
        <end position="289"/>
    </location>
</feature>
<proteinExistence type="predicted"/>
<dbReference type="RefSeq" id="WP_204905260.1">
    <property type="nucleotide sequence ID" value="NZ_JACJKS010000001.1"/>
</dbReference>
<reference evidence="3" key="1">
    <citation type="submission" date="2020-08" db="EMBL/GenBank/DDBJ databases">
        <authorList>
            <person name="Cejkova D."/>
            <person name="Kubasova T."/>
            <person name="Jahodarova E."/>
            <person name="Rychlik I."/>
        </authorList>
    </citation>
    <scope>NUCLEOTIDE SEQUENCE</scope>
    <source>
        <strain evidence="3">An582</strain>
    </source>
</reference>
<sequence>MLEMVLDRHMIVILIGGAAVVGVVSKILAGASLRRLVRAAGNMGKSSHPLIRLVKARFEHACMVSDRVQNVEVFVEKYLHEYRTAGLKLHTWRRLERAGVWLCLLFGLAGAGAWYGVYGMSDGVLQYAAGGAGAAVLVFLFQLTGDERYQMTVIRNYMVDHLENVCAHRYEKMQAGKVKEEWKAMAPPQEAKAESARQELEQAIPCPEEGWPLPGVSASQAAPGEISIEEAAAQRGQESRMEPAAGAKAAVRAEPVRQAGTPVRGEVREDLWGDLQEEPREDFRGDLRTEAQSAPADVPVKEAAEPDRSRRPAAAASRRREAGRDQEEASREVRIREILEEFLA</sequence>
<feature type="compositionally biased region" description="Basic and acidic residues" evidence="1">
    <location>
        <begin position="299"/>
        <end position="310"/>
    </location>
</feature>
<evidence type="ECO:0000313" key="4">
    <source>
        <dbReference type="Proteomes" id="UP000705508"/>
    </source>
</evidence>
<keyword evidence="2" id="KW-1133">Transmembrane helix</keyword>
<comment type="caution">
    <text evidence="3">The sequence shown here is derived from an EMBL/GenBank/DDBJ whole genome shotgun (WGS) entry which is preliminary data.</text>
</comment>
<name>A0A938X962_9CLOT</name>
<feature type="compositionally biased region" description="Basic and acidic residues" evidence="1">
    <location>
        <begin position="318"/>
        <end position="333"/>
    </location>
</feature>
<protein>
    <submittedName>
        <fullName evidence="3">Uncharacterized protein</fullName>
    </submittedName>
</protein>
<keyword evidence="2" id="KW-0472">Membrane</keyword>
<gene>
    <name evidence="3" type="ORF">H6A20_00845</name>
</gene>
<dbReference type="EMBL" id="JACJKS010000001">
    <property type="protein sequence ID" value="MBM6947211.1"/>
    <property type="molecule type" value="Genomic_DNA"/>
</dbReference>
<keyword evidence="2" id="KW-0812">Transmembrane</keyword>
<feature type="transmembrane region" description="Helical" evidence="2">
    <location>
        <begin position="98"/>
        <end position="118"/>
    </location>
</feature>
<organism evidence="3 4">
    <name type="scientific">Mordavella massiliensis</name>
    <dbReference type="NCBI Taxonomy" id="1871024"/>
    <lineage>
        <taxon>Bacteria</taxon>
        <taxon>Bacillati</taxon>
        <taxon>Bacillota</taxon>
        <taxon>Clostridia</taxon>
        <taxon>Eubacteriales</taxon>
        <taxon>Clostridiaceae</taxon>
        <taxon>Mordavella</taxon>
    </lineage>
</organism>
<evidence type="ECO:0000256" key="2">
    <source>
        <dbReference type="SAM" id="Phobius"/>
    </source>
</evidence>
<dbReference type="Proteomes" id="UP000705508">
    <property type="component" value="Unassembled WGS sequence"/>
</dbReference>
<evidence type="ECO:0000256" key="1">
    <source>
        <dbReference type="SAM" id="MobiDB-lite"/>
    </source>
</evidence>
<feature type="transmembrane region" description="Helical" evidence="2">
    <location>
        <begin position="12"/>
        <end position="33"/>
    </location>
</feature>
<accession>A0A938X962</accession>